<dbReference type="EMBL" id="ATMH01007444">
    <property type="protein sequence ID" value="EPY23814.1"/>
    <property type="molecule type" value="Genomic_DNA"/>
</dbReference>
<sequence>MDRLAALKAAGGPSLSVPPPGESARNYSPSEQHAFADHDDGGGPGTEMQTIASRVTFVDVPENEVDKETAETLDAFYADVRKVKTEYLEAISGSITELQEKHAENIANVDPNRAKELRKEIEQLSITINDKAKQIKEFLDTLSKKTATLKETPESCAANPAVIKIQENQYNFLVYKFTNIMSDYAKQQGLNEGFYKAQTQRQLKIKYTNPDGTAIDDASAAQMAEQIFENRIDLENNYIFQQSKDVLASCIETRNDIYRIEQSMRTLNQLFNDLAFLVHEQGEVLDCILHNVNTATNYVEKGRKELKKGRKYQKKSRKTMVCLIICVVVVGVLIFVAGLLGGLIKV</sequence>
<keyword evidence="5 7" id="KW-0472">Membrane</keyword>
<dbReference type="GO" id="GO:0000149">
    <property type="term" value="F:SNARE binding"/>
    <property type="evidence" value="ECO:0007669"/>
    <property type="project" value="TreeGrafter"/>
</dbReference>
<reference evidence="10 11" key="1">
    <citation type="journal article" date="2013" name="PLoS ONE">
        <title>Predicting the Proteins of Angomonas deanei, Strigomonas culicis and Their Respective Endosymbionts Reveals New Aspects of the Trypanosomatidae Family.</title>
        <authorList>
            <person name="Motta M.C."/>
            <person name="Martins A.C."/>
            <person name="de Souza S.S."/>
            <person name="Catta-Preta C.M."/>
            <person name="Silva R."/>
            <person name="Klein C.C."/>
            <person name="de Almeida L.G."/>
            <person name="de Lima Cunha O."/>
            <person name="Ciapina L.P."/>
            <person name="Brocchi M."/>
            <person name="Colabardini A.C."/>
            <person name="de Araujo Lima B."/>
            <person name="Machado C.R."/>
            <person name="de Almeida Soares C.M."/>
            <person name="Probst C.M."/>
            <person name="de Menezes C.B."/>
            <person name="Thompson C.E."/>
            <person name="Bartholomeu D.C."/>
            <person name="Gradia D.F."/>
            <person name="Pavoni D.P."/>
            <person name="Grisard E.C."/>
            <person name="Fantinatti-Garboggini F."/>
            <person name="Marchini F.K."/>
            <person name="Rodrigues-Luiz G.F."/>
            <person name="Wagner G."/>
            <person name="Goldman G.H."/>
            <person name="Fietto J.L."/>
            <person name="Elias M.C."/>
            <person name="Goldman M.H."/>
            <person name="Sagot M.F."/>
            <person name="Pereira M."/>
            <person name="Stoco P.H."/>
            <person name="de Mendonca-Neto R.P."/>
            <person name="Teixeira S.M."/>
            <person name="Maciel T.E."/>
            <person name="de Oliveira Mendes T.A."/>
            <person name="Urmenyi T.P."/>
            <person name="de Souza W."/>
            <person name="Schenkman S."/>
            <person name="de Vasconcelos A.T."/>
        </authorList>
    </citation>
    <scope>NUCLEOTIDE SEQUENCE [LARGE SCALE GENOMIC DNA]</scope>
</reference>
<evidence type="ECO:0000313" key="11">
    <source>
        <dbReference type="Proteomes" id="UP000015354"/>
    </source>
</evidence>
<dbReference type="SUPFAM" id="SSF47661">
    <property type="entry name" value="t-snare proteins"/>
    <property type="match status" value="1"/>
</dbReference>
<comment type="subcellular location">
    <subcellularLocation>
        <location evidence="1">Membrane</location>
        <topology evidence="1">Single-pass type IV membrane protein</topology>
    </subcellularLocation>
</comment>
<organism evidence="10 11">
    <name type="scientific">Strigomonas culicis</name>
    <dbReference type="NCBI Taxonomy" id="28005"/>
    <lineage>
        <taxon>Eukaryota</taxon>
        <taxon>Discoba</taxon>
        <taxon>Euglenozoa</taxon>
        <taxon>Kinetoplastea</taxon>
        <taxon>Metakinetoplastina</taxon>
        <taxon>Trypanosomatida</taxon>
        <taxon>Trypanosomatidae</taxon>
        <taxon>Strigomonadinae</taxon>
        <taxon>Strigomonas</taxon>
    </lineage>
</organism>
<evidence type="ECO:0000256" key="1">
    <source>
        <dbReference type="ARBA" id="ARBA00004211"/>
    </source>
</evidence>
<proteinExistence type="inferred from homology"/>
<feature type="domain" description="T-SNARE coiled-coil homology" evidence="8">
    <location>
        <begin position="247"/>
        <end position="309"/>
    </location>
</feature>
<protein>
    <submittedName>
        <fullName evidence="10">Syntaxin 1B/2/3</fullName>
    </submittedName>
</protein>
<dbReference type="InterPro" id="IPR045242">
    <property type="entry name" value="Syntaxin"/>
</dbReference>
<dbReference type="SMART" id="SM00397">
    <property type="entry name" value="t_SNARE"/>
    <property type="match status" value="1"/>
</dbReference>
<dbReference type="GO" id="GO:0006887">
    <property type="term" value="P:exocytosis"/>
    <property type="evidence" value="ECO:0007669"/>
    <property type="project" value="TreeGrafter"/>
</dbReference>
<dbReference type="Gene3D" id="1.20.58.70">
    <property type="match status" value="1"/>
</dbReference>
<evidence type="ECO:0000313" key="9">
    <source>
        <dbReference type="EMBL" id="EPY23814.1"/>
    </source>
</evidence>
<dbReference type="CDD" id="cd15848">
    <property type="entry name" value="SNARE_syntaxin1-like"/>
    <property type="match status" value="1"/>
</dbReference>
<keyword evidence="4 7" id="KW-1133">Transmembrane helix</keyword>
<dbReference type="GO" id="GO:0005886">
    <property type="term" value="C:plasma membrane"/>
    <property type="evidence" value="ECO:0007669"/>
    <property type="project" value="TreeGrafter"/>
</dbReference>
<dbReference type="Proteomes" id="UP000015354">
    <property type="component" value="Unassembled WGS sequence"/>
</dbReference>
<dbReference type="EMBL" id="ATMH01006723">
    <property type="protein sequence ID" value="EPY25520.1"/>
    <property type="molecule type" value="Genomic_DNA"/>
</dbReference>
<evidence type="ECO:0000259" key="8">
    <source>
        <dbReference type="PROSITE" id="PS50192"/>
    </source>
</evidence>
<dbReference type="AlphaFoldDB" id="S9VQM7"/>
<dbReference type="SMART" id="SM00503">
    <property type="entry name" value="SynN"/>
    <property type="match status" value="1"/>
</dbReference>
<gene>
    <name evidence="10" type="ORF">STCU_06723</name>
    <name evidence="9" type="ORF">STCU_07444</name>
</gene>
<evidence type="ECO:0000256" key="6">
    <source>
        <dbReference type="SAM" id="MobiDB-lite"/>
    </source>
</evidence>
<dbReference type="Pfam" id="PF00804">
    <property type="entry name" value="Syntaxin"/>
    <property type="match status" value="1"/>
</dbReference>
<dbReference type="GO" id="GO:0005484">
    <property type="term" value="F:SNAP receptor activity"/>
    <property type="evidence" value="ECO:0007669"/>
    <property type="project" value="TreeGrafter"/>
</dbReference>
<evidence type="ECO:0000256" key="2">
    <source>
        <dbReference type="ARBA" id="ARBA00009063"/>
    </source>
</evidence>
<reference evidence="10" key="2">
    <citation type="submission" date="2013-03" db="EMBL/GenBank/DDBJ databases">
        <authorList>
            <person name="Motta M.C.M."/>
            <person name="Martins A.C.A."/>
            <person name="Preta C.M.C.C."/>
            <person name="Silva R."/>
            <person name="de Souza S.S."/>
            <person name="Klein C.C."/>
            <person name="de Almeida L.G.P."/>
            <person name="Cunha O.L."/>
            <person name="Colabardini A.C."/>
            <person name="Lima B.A."/>
            <person name="Machado C.R."/>
            <person name="Soares C.M.A."/>
            <person name="de Menezes C.B.A."/>
            <person name="Bartolomeu D.C."/>
            <person name="Grisard E.C."/>
            <person name="Fantinatti-Garboggini F."/>
            <person name="Rodrigues-Luiz G.F."/>
            <person name="Wagner G."/>
            <person name="Goldman G.H."/>
            <person name="Fietto J.L.R."/>
            <person name="Ciapina L.P."/>
            <person name="Brocchi M."/>
            <person name="Elias M.C."/>
            <person name="Goldman M.H.S."/>
            <person name="Sagot M.-F."/>
            <person name="Pereira M."/>
            <person name="Stoco P.H."/>
            <person name="Teixeira S.M.R."/>
            <person name="de Mendonca-Neto R.P."/>
            <person name="Maciel T.E.F."/>
            <person name="Mendes T.A.O."/>
            <person name="Urmenyi T.P."/>
            <person name="Teixeira M.M.G."/>
            <person name="de Camargo E.F.P."/>
            <person name="de Sousa W."/>
            <person name="Schenkman S."/>
            <person name="de Vasconcelos A.T.R."/>
        </authorList>
    </citation>
    <scope>NUCLEOTIDE SEQUENCE</scope>
</reference>
<keyword evidence="11" id="KW-1185">Reference proteome</keyword>
<accession>S9VQM7</accession>
<comment type="similarity">
    <text evidence="2">Belongs to the syntaxin family.</text>
</comment>
<dbReference type="GO" id="GO:0012505">
    <property type="term" value="C:endomembrane system"/>
    <property type="evidence" value="ECO:0007669"/>
    <property type="project" value="TreeGrafter"/>
</dbReference>
<dbReference type="InterPro" id="IPR000727">
    <property type="entry name" value="T_SNARE_dom"/>
</dbReference>
<name>S9VQM7_9TRYP</name>
<evidence type="ECO:0000256" key="7">
    <source>
        <dbReference type="SAM" id="Phobius"/>
    </source>
</evidence>
<dbReference type="Gene3D" id="1.20.5.110">
    <property type="match status" value="1"/>
</dbReference>
<evidence type="ECO:0000256" key="3">
    <source>
        <dbReference type="ARBA" id="ARBA00022692"/>
    </source>
</evidence>
<dbReference type="OrthoDB" id="10255013at2759"/>
<feature type="region of interest" description="Disordered" evidence="6">
    <location>
        <begin position="1"/>
        <end position="45"/>
    </location>
</feature>
<dbReference type="PROSITE" id="PS50192">
    <property type="entry name" value="T_SNARE"/>
    <property type="match status" value="1"/>
</dbReference>
<evidence type="ECO:0000256" key="5">
    <source>
        <dbReference type="ARBA" id="ARBA00023136"/>
    </source>
</evidence>
<dbReference type="PANTHER" id="PTHR19957:SF307">
    <property type="entry name" value="PROTEIN SSO1-RELATED"/>
    <property type="match status" value="1"/>
</dbReference>
<dbReference type="Pfam" id="PF05739">
    <property type="entry name" value="SNARE"/>
    <property type="match status" value="1"/>
</dbReference>
<feature type="transmembrane region" description="Helical" evidence="7">
    <location>
        <begin position="320"/>
        <end position="344"/>
    </location>
</feature>
<dbReference type="InterPro" id="IPR010989">
    <property type="entry name" value="SNARE"/>
</dbReference>
<comment type="caution">
    <text evidence="10">The sequence shown here is derived from an EMBL/GenBank/DDBJ whole genome shotgun (WGS) entry which is preliminary data.</text>
</comment>
<dbReference type="GO" id="GO:0048278">
    <property type="term" value="P:vesicle docking"/>
    <property type="evidence" value="ECO:0007669"/>
    <property type="project" value="TreeGrafter"/>
</dbReference>
<dbReference type="PANTHER" id="PTHR19957">
    <property type="entry name" value="SYNTAXIN"/>
    <property type="match status" value="1"/>
</dbReference>
<dbReference type="InterPro" id="IPR006011">
    <property type="entry name" value="Syntaxin_N"/>
</dbReference>
<evidence type="ECO:0000256" key="4">
    <source>
        <dbReference type="ARBA" id="ARBA00022989"/>
    </source>
</evidence>
<dbReference type="GO" id="GO:0006886">
    <property type="term" value="P:intracellular protein transport"/>
    <property type="evidence" value="ECO:0007669"/>
    <property type="project" value="TreeGrafter"/>
</dbReference>
<dbReference type="GO" id="GO:0006906">
    <property type="term" value="P:vesicle fusion"/>
    <property type="evidence" value="ECO:0007669"/>
    <property type="project" value="TreeGrafter"/>
</dbReference>
<keyword evidence="3 7" id="KW-0812">Transmembrane</keyword>
<dbReference type="GO" id="GO:0031201">
    <property type="term" value="C:SNARE complex"/>
    <property type="evidence" value="ECO:0007669"/>
    <property type="project" value="TreeGrafter"/>
</dbReference>
<evidence type="ECO:0000313" key="10">
    <source>
        <dbReference type="EMBL" id="EPY25520.1"/>
    </source>
</evidence>